<dbReference type="HAMAP" id="MF_00827">
    <property type="entry name" value="UPF0386"/>
    <property type="match status" value="1"/>
</dbReference>
<proteinExistence type="inferred from homology"/>
<dbReference type="Pfam" id="PF09857">
    <property type="entry name" value="YjhX_toxin"/>
    <property type="match status" value="1"/>
</dbReference>
<dbReference type="AlphaFoldDB" id="A0A1P8UZ98"/>
<comment type="similarity">
    <text evidence="1">Belongs to the UPF0386 family.</text>
</comment>
<dbReference type="EMBL" id="CP015093">
    <property type="protein sequence ID" value="APZ54713.1"/>
    <property type="molecule type" value="Genomic_DNA"/>
</dbReference>
<keyword evidence="3" id="KW-1185">Reference proteome</keyword>
<evidence type="ECO:0000313" key="3">
    <source>
        <dbReference type="Proteomes" id="UP000187059"/>
    </source>
</evidence>
<dbReference type="Proteomes" id="UP000187059">
    <property type="component" value="Chromosome"/>
</dbReference>
<dbReference type="InterPro" id="IPR018654">
    <property type="entry name" value="YjhX_toxin"/>
</dbReference>
<dbReference type="RefSeq" id="WP_076704651.1">
    <property type="nucleotide sequence ID" value="NZ_CP015093.1"/>
</dbReference>
<evidence type="ECO:0000313" key="2">
    <source>
        <dbReference type="EMBL" id="APZ54713.1"/>
    </source>
</evidence>
<dbReference type="OrthoDB" id="7204880at2"/>
<accession>A0A1P8UZ98</accession>
<gene>
    <name evidence="2" type="ORF">Ga0080574_TMP4379</name>
</gene>
<name>A0A1P8UZ98_9RHOB</name>
<protein>
    <recommendedName>
        <fullName evidence="1">UPF0386 protein Ga0080574_TMP4379</fullName>
    </recommendedName>
</protein>
<sequence>MNISKHEQRVLHALAQGGAIQFERAENGKVFEVTCFTREGHVLTDCTLPVFDRLRKRRLIRSQGGRPYRITRAGLASVRAQLDNR</sequence>
<dbReference type="KEGG" id="paby:Ga0080574_TMP4379"/>
<dbReference type="NCBIfam" id="NF010240">
    <property type="entry name" value="PRK13687.1"/>
    <property type="match status" value="1"/>
</dbReference>
<organism evidence="2 3">
    <name type="scientific">Salipiger abyssi</name>
    <dbReference type="NCBI Taxonomy" id="1250539"/>
    <lineage>
        <taxon>Bacteria</taxon>
        <taxon>Pseudomonadati</taxon>
        <taxon>Pseudomonadota</taxon>
        <taxon>Alphaproteobacteria</taxon>
        <taxon>Rhodobacterales</taxon>
        <taxon>Roseobacteraceae</taxon>
        <taxon>Salipiger</taxon>
    </lineage>
</organism>
<reference evidence="2 3" key="1">
    <citation type="submission" date="2016-04" db="EMBL/GenBank/DDBJ databases">
        <title>Deep-sea bacteria in the southern Pacific.</title>
        <authorList>
            <person name="Tang K."/>
        </authorList>
    </citation>
    <scope>NUCLEOTIDE SEQUENCE [LARGE SCALE GENOMIC DNA]</scope>
    <source>
        <strain evidence="2 3">JLT2014</strain>
    </source>
</reference>
<evidence type="ECO:0000256" key="1">
    <source>
        <dbReference type="HAMAP-Rule" id="MF_00827"/>
    </source>
</evidence>